<evidence type="ECO:0000313" key="2">
    <source>
        <dbReference type="Proteomes" id="UP000187406"/>
    </source>
</evidence>
<protein>
    <submittedName>
        <fullName evidence="1">Uncharacterized protein</fullName>
    </submittedName>
</protein>
<dbReference type="InParanoid" id="A0A1Q3CU87"/>
<dbReference type="InterPro" id="IPR053224">
    <property type="entry name" value="Sensory_adhesion_molecule"/>
</dbReference>
<keyword evidence="2" id="KW-1185">Reference proteome</keyword>
<sequence>MENRYGAVAAYDLSSWHRFFLTQLSGPSGEKSFADDVAVDAAGNAYVIDAKGSKIWKVGVNGEFLSIIRSPLFTPKEWYKNLVTSLNGIVYHPDGFLIVIHPFSGNLYKIDI</sequence>
<dbReference type="SUPFAM" id="SSF101898">
    <property type="entry name" value="NHL repeat"/>
    <property type="match status" value="1"/>
</dbReference>
<dbReference type="InterPro" id="IPR011042">
    <property type="entry name" value="6-blade_b-propeller_TolB-like"/>
</dbReference>
<dbReference type="OrthoDB" id="1902639at2759"/>
<dbReference type="PANTHER" id="PTHR31460">
    <property type="match status" value="1"/>
</dbReference>
<reference evidence="2" key="1">
    <citation type="submission" date="2016-04" db="EMBL/GenBank/DDBJ databases">
        <title>Cephalotus genome sequencing.</title>
        <authorList>
            <person name="Fukushima K."/>
            <person name="Hasebe M."/>
            <person name="Fang X."/>
        </authorList>
    </citation>
    <scope>NUCLEOTIDE SEQUENCE [LARGE SCALE GENOMIC DNA]</scope>
    <source>
        <strain evidence="2">cv. St1</strain>
    </source>
</reference>
<comment type="caution">
    <text evidence="1">The sequence shown here is derived from an EMBL/GenBank/DDBJ whole genome shotgun (WGS) entry which is preliminary data.</text>
</comment>
<dbReference type="AlphaFoldDB" id="A0A1Q3CU87"/>
<gene>
    <name evidence="1" type="ORF">CFOL_v3_27064</name>
</gene>
<dbReference type="PANTHER" id="PTHR31460:SF0">
    <property type="entry name" value="CALCIUM-DEPENDENT PHOSPHOTRIESTERASE SUPERFAMILY PROTEIN-RELATED"/>
    <property type="match status" value="1"/>
</dbReference>
<dbReference type="Proteomes" id="UP000187406">
    <property type="component" value="Unassembled WGS sequence"/>
</dbReference>
<accession>A0A1Q3CU87</accession>
<organism evidence="1 2">
    <name type="scientific">Cephalotus follicularis</name>
    <name type="common">Albany pitcher plant</name>
    <dbReference type="NCBI Taxonomy" id="3775"/>
    <lineage>
        <taxon>Eukaryota</taxon>
        <taxon>Viridiplantae</taxon>
        <taxon>Streptophyta</taxon>
        <taxon>Embryophyta</taxon>
        <taxon>Tracheophyta</taxon>
        <taxon>Spermatophyta</taxon>
        <taxon>Magnoliopsida</taxon>
        <taxon>eudicotyledons</taxon>
        <taxon>Gunneridae</taxon>
        <taxon>Pentapetalae</taxon>
        <taxon>rosids</taxon>
        <taxon>fabids</taxon>
        <taxon>Oxalidales</taxon>
        <taxon>Cephalotaceae</taxon>
        <taxon>Cephalotus</taxon>
    </lineage>
</organism>
<evidence type="ECO:0000313" key="1">
    <source>
        <dbReference type="EMBL" id="GAV83618.1"/>
    </source>
</evidence>
<proteinExistence type="predicted"/>
<dbReference type="GO" id="GO:0005783">
    <property type="term" value="C:endoplasmic reticulum"/>
    <property type="evidence" value="ECO:0007669"/>
    <property type="project" value="TreeGrafter"/>
</dbReference>
<name>A0A1Q3CU87_CEPFO</name>
<dbReference type="EMBL" id="BDDD01002944">
    <property type="protein sequence ID" value="GAV83618.1"/>
    <property type="molecule type" value="Genomic_DNA"/>
</dbReference>
<dbReference type="Gene3D" id="2.120.10.30">
    <property type="entry name" value="TolB, C-terminal domain"/>
    <property type="match status" value="1"/>
</dbReference>